<dbReference type="Proteomes" id="UP001431449">
    <property type="component" value="Unassembled WGS sequence"/>
</dbReference>
<accession>A0ABT0GCM1</accession>
<dbReference type="EMBL" id="JALNMH010000001">
    <property type="protein sequence ID" value="MCK7592283.1"/>
    <property type="molecule type" value="Genomic_DNA"/>
</dbReference>
<keyword evidence="1" id="KW-0732">Signal</keyword>
<evidence type="ECO:0000313" key="2">
    <source>
        <dbReference type="EMBL" id="MCK7592283.1"/>
    </source>
</evidence>
<dbReference type="RefSeq" id="WP_248204338.1">
    <property type="nucleotide sequence ID" value="NZ_JALNMH010000001.1"/>
</dbReference>
<evidence type="ECO:0000256" key="1">
    <source>
        <dbReference type="SAM" id="SignalP"/>
    </source>
</evidence>
<organism evidence="2 3">
    <name type="scientific">Pseudomarimonas salicorniae</name>
    <dbReference type="NCBI Taxonomy" id="2933270"/>
    <lineage>
        <taxon>Bacteria</taxon>
        <taxon>Pseudomonadati</taxon>
        <taxon>Pseudomonadota</taxon>
        <taxon>Gammaproteobacteria</taxon>
        <taxon>Lysobacterales</taxon>
        <taxon>Lysobacteraceae</taxon>
        <taxon>Pseudomarimonas</taxon>
    </lineage>
</organism>
<keyword evidence="3" id="KW-1185">Reference proteome</keyword>
<protein>
    <submittedName>
        <fullName evidence="2">Uncharacterized protein</fullName>
    </submittedName>
</protein>
<feature type="signal peptide" evidence="1">
    <location>
        <begin position="1"/>
        <end position="19"/>
    </location>
</feature>
<feature type="chain" id="PRO_5046624005" evidence="1">
    <location>
        <begin position="20"/>
        <end position="165"/>
    </location>
</feature>
<sequence>MSKLLLLVVVIAAAFSWNAFVNKQHAAAGNAAPEPVPNPVFAGVRVEKTVEDRSLEFVLLAETLDDQDCEMVRKSMPKDLKKACADCTLTLSECKPALEPRMAKLFKNQPTHLTYLSIGRGVEKEREMRMLAWGLSLEESHHICDVVPKFQQIVKGPVRCVRALN</sequence>
<proteinExistence type="predicted"/>
<reference evidence="2" key="1">
    <citation type="submission" date="2022-04" db="EMBL/GenBank/DDBJ databases">
        <title>Lysobacter sp. CAU 1642 isolated from sea sand.</title>
        <authorList>
            <person name="Kim W."/>
        </authorList>
    </citation>
    <scope>NUCLEOTIDE SEQUENCE</scope>
    <source>
        <strain evidence="2">CAU 1642</strain>
    </source>
</reference>
<gene>
    <name evidence="2" type="ORF">M0G41_01210</name>
</gene>
<name>A0ABT0GCM1_9GAMM</name>
<evidence type="ECO:0000313" key="3">
    <source>
        <dbReference type="Proteomes" id="UP001431449"/>
    </source>
</evidence>
<comment type="caution">
    <text evidence="2">The sequence shown here is derived from an EMBL/GenBank/DDBJ whole genome shotgun (WGS) entry which is preliminary data.</text>
</comment>